<comment type="caution">
    <text evidence="3">The sequence shown here is derived from an EMBL/GenBank/DDBJ whole genome shotgun (WGS) entry which is preliminary data.</text>
</comment>
<feature type="compositionally biased region" description="Low complexity" evidence="1">
    <location>
        <begin position="189"/>
        <end position="202"/>
    </location>
</feature>
<accession>A0AAD6VRZ6</accession>
<evidence type="ECO:0000256" key="1">
    <source>
        <dbReference type="SAM" id="MobiDB-lite"/>
    </source>
</evidence>
<protein>
    <recommendedName>
        <fullName evidence="2">GED domain-containing protein</fullName>
    </recommendedName>
</protein>
<evidence type="ECO:0000313" key="4">
    <source>
        <dbReference type="Proteomes" id="UP001219525"/>
    </source>
</evidence>
<evidence type="ECO:0000313" key="3">
    <source>
        <dbReference type="EMBL" id="KAJ7214800.1"/>
    </source>
</evidence>
<gene>
    <name evidence="3" type="ORF">GGX14DRAFT_562832</name>
</gene>
<feature type="domain" description="GED" evidence="2">
    <location>
        <begin position="85"/>
        <end position="177"/>
    </location>
</feature>
<dbReference type="Gene3D" id="1.20.120.1240">
    <property type="entry name" value="Dynamin, middle domain"/>
    <property type="match status" value="1"/>
</dbReference>
<dbReference type="InterPro" id="IPR020850">
    <property type="entry name" value="GED_dom"/>
</dbReference>
<reference evidence="3" key="1">
    <citation type="submission" date="2023-03" db="EMBL/GenBank/DDBJ databases">
        <title>Massive genome expansion in bonnet fungi (Mycena s.s.) driven by repeated elements and novel gene families across ecological guilds.</title>
        <authorList>
            <consortium name="Lawrence Berkeley National Laboratory"/>
            <person name="Harder C.B."/>
            <person name="Miyauchi S."/>
            <person name="Viragh M."/>
            <person name="Kuo A."/>
            <person name="Thoen E."/>
            <person name="Andreopoulos B."/>
            <person name="Lu D."/>
            <person name="Skrede I."/>
            <person name="Drula E."/>
            <person name="Henrissat B."/>
            <person name="Morin E."/>
            <person name="Kohler A."/>
            <person name="Barry K."/>
            <person name="LaButti K."/>
            <person name="Morin E."/>
            <person name="Salamov A."/>
            <person name="Lipzen A."/>
            <person name="Mereny Z."/>
            <person name="Hegedus B."/>
            <person name="Baldrian P."/>
            <person name="Stursova M."/>
            <person name="Weitz H."/>
            <person name="Taylor A."/>
            <person name="Grigoriev I.V."/>
            <person name="Nagy L.G."/>
            <person name="Martin F."/>
            <person name="Kauserud H."/>
        </authorList>
    </citation>
    <scope>NUCLEOTIDE SEQUENCE</scope>
    <source>
        <strain evidence="3">9144</strain>
    </source>
</reference>
<sequence length="229" mass="24544">MANCQHALAPDANPEAPLWSVAADLVGAILVRNSANIAVELAAGAISAATRQSIIDQLATSGQRGGNPYVANLNGATVDKDLNNALEVMSSVQAYLELASKRFADVATNCIDHSFLRTLYERVDNALRALSCNNSPEMCLELIQDPTIVEQRQSLKERRNHFAGVKNMLKDAMRDLERETPDPHVRAASQSTSPGSQPQSNSDAEASFAPLSVDYSSPSLAEFSGTDSE</sequence>
<dbReference type="Proteomes" id="UP001219525">
    <property type="component" value="Unassembled WGS sequence"/>
</dbReference>
<dbReference type="PROSITE" id="PS51388">
    <property type="entry name" value="GED"/>
    <property type="match status" value="1"/>
</dbReference>
<name>A0AAD6VRZ6_9AGAR</name>
<organism evidence="3 4">
    <name type="scientific">Mycena pura</name>
    <dbReference type="NCBI Taxonomy" id="153505"/>
    <lineage>
        <taxon>Eukaryota</taxon>
        <taxon>Fungi</taxon>
        <taxon>Dikarya</taxon>
        <taxon>Basidiomycota</taxon>
        <taxon>Agaricomycotina</taxon>
        <taxon>Agaricomycetes</taxon>
        <taxon>Agaricomycetidae</taxon>
        <taxon>Agaricales</taxon>
        <taxon>Marasmiineae</taxon>
        <taxon>Mycenaceae</taxon>
        <taxon>Mycena</taxon>
    </lineage>
</organism>
<keyword evidence="4" id="KW-1185">Reference proteome</keyword>
<dbReference type="EMBL" id="JARJCW010000018">
    <property type="protein sequence ID" value="KAJ7214800.1"/>
    <property type="molecule type" value="Genomic_DNA"/>
</dbReference>
<feature type="region of interest" description="Disordered" evidence="1">
    <location>
        <begin position="179"/>
        <end position="211"/>
    </location>
</feature>
<proteinExistence type="predicted"/>
<evidence type="ECO:0000259" key="2">
    <source>
        <dbReference type="PROSITE" id="PS51388"/>
    </source>
</evidence>
<dbReference type="AlphaFoldDB" id="A0AAD6VRZ6"/>